<keyword evidence="1" id="KW-0472">Membrane</keyword>
<dbReference type="AlphaFoldDB" id="A0A0A2C5W8"/>
<gene>
    <name evidence="2" type="ORF">EV03_0496</name>
</gene>
<organism evidence="2 3">
    <name type="scientific">Prochlorococcus marinus str. PAC1</name>
    <dbReference type="NCBI Taxonomy" id="59924"/>
    <lineage>
        <taxon>Bacteria</taxon>
        <taxon>Bacillati</taxon>
        <taxon>Cyanobacteriota</taxon>
        <taxon>Cyanophyceae</taxon>
        <taxon>Synechococcales</taxon>
        <taxon>Prochlorococcaceae</taxon>
        <taxon>Prochlorococcus</taxon>
    </lineage>
</organism>
<feature type="transmembrane region" description="Helical" evidence="1">
    <location>
        <begin position="32"/>
        <end position="52"/>
    </location>
</feature>
<evidence type="ECO:0000256" key="1">
    <source>
        <dbReference type="SAM" id="Phobius"/>
    </source>
</evidence>
<evidence type="ECO:0000313" key="3">
    <source>
        <dbReference type="Proteomes" id="UP000030392"/>
    </source>
</evidence>
<keyword evidence="1" id="KW-0812">Transmembrane</keyword>
<comment type="caution">
    <text evidence="2">The sequence shown here is derived from an EMBL/GenBank/DDBJ whole genome shotgun (WGS) entry which is preliminary data.</text>
</comment>
<name>A0A0A2C5W8_PROMR</name>
<dbReference type="RefSeq" id="WP_036904777.1">
    <property type="nucleotide sequence ID" value="NZ_CP138967.1"/>
</dbReference>
<dbReference type="EMBL" id="JNAX01000005">
    <property type="protein sequence ID" value="KGG21756.1"/>
    <property type="molecule type" value="Genomic_DNA"/>
</dbReference>
<keyword evidence="1" id="KW-1133">Transmembrane helix</keyword>
<proteinExistence type="predicted"/>
<reference evidence="3" key="1">
    <citation type="journal article" date="2014" name="Sci. Data">
        <title>Genomes of diverse isolates of the marine cyanobacterium Prochlorococcus.</title>
        <authorList>
            <person name="Biller S."/>
            <person name="Berube P."/>
            <person name="Thompson J."/>
            <person name="Kelly L."/>
            <person name="Roggensack S."/>
            <person name="Awad L."/>
            <person name="Roache-Johnson K."/>
            <person name="Ding H."/>
            <person name="Giovannoni S.J."/>
            <person name="Moore L.R."/>
            <person name="Chisholm S.W."/>
        </authorList>
    </citation>
    <scope>NUCLEOTIDE SEQUENCE [LARGE SCALE GENOMIC DNA]</scope>
    <source>
        <strain evidence="3">PAC1</strain>
    </source>
</reference>
<sequence length="109" mass="11770">MNKPSSLIWMVFILLIILPTPAGKVIIDLAGGIFLIITIIPLVLGGVGWFTWKRIQSKVQTCEACGSTFLNSQMICPICGTPITKNADILENIPASAATIDIKSEELDL</sequence>
<dbReference type="Proteomes" id="UP000030392">
    <property type="component" value="Unassembled WGS sequence"/>
</dbReference>
<evidence type="ECO:0000313" key="2">
    <source>
        <dbReference type="EMBL" id="KGG21756.1"/>
    </source>
</evidence>
<accession>A0A0A2C5W8</accession>
<protein>
    <submittedName>
        <fullName evidence="2">Uncharacterized protein</fullName>
    </submittedName>
</protein>